<dbReference type="RefSeq" id="WP_377548118.1">
    <property type="nucleotide sequence ID" value="NZ_JBHSBN010000014.1"/>
</dbReference>
<gene>
    <name evidence="2" type="ORF">ACFOX0_19965</name>
</gene>
<feature type="compositionally biased region" description="Low complexity" evidence="1">
    <location>
        <begin position="645"/>
        <end position="655"/>
    </location>
</feature>
<feature type="compositionally biased region" description="Low complexity" evidence="1">
    <location>
        <begin position="123"/>
        <end position="133"/>
    </location>
</feature>
<feature type="region of interest" description="Disordered" evidence="1">
    <location>
        <begin position="1"/>
        <end position="65"/>
    </location>
</feature>
<feature type="region of interest" description="Disordered" evidence="1">
    <location>
        <begin position="409"/>
        <end position="683"/>
    </location>
</feature>
<evidence type="ECO:0000313" key="3">
    <source>
        <dbReference type="Proteomes" id="UP001595868"/>
    </source>
</evidence>
<organism evidence="2 3">
    <name type="scientific">Micromonospora zhanjiangensis</name>
    <dbReference type="NCBI Taxonomy" id="1522057"/>
    <lineage>
        <taxon>Bacteria</taxon>
        <taxon>Bacillati</taxon>
        <taxon>Actinomycetota</taxon>
        <taxon>Actinomycetes</taxon>
        <taxon>Micromonosporales</taxon>
        <taxon>Micromonosporaceae</taxon>
        <taxon>Micromonospora</taxon>
    </lineage>
</organism>
<dbReference type="EMBL" id="JBHSBN010000014">
    <property type="protein sequence ID" value="MFC4108195.1"/>
    <property type="molecule type" value="Genomic_DNA"/>
</dbReference>
<evidence type="ECO:0008006" key="4">
    <source>
        <dbReference type="Google" id="ProtNLM"/>
    </source>
</evidence>
<reference evidence="3" key="1">
    <citation type="journal article" date="2019" name="Int. J. Syst. Evol. Microbiol.">
        <title>The Global Catalogue of Microorganisms (GCM) 10K type strain sequencing project: providing services to taxonomists for standard genome sequencing and annotation.</title>
        <authorList>
            <consortium name="The Broad Institute Genomics Platform"/>
            <consortium name="The Broad Institute Genome Sequencing Center for Infectious Disease"/>
            <person name="Wu L."/>
            <person name="Ma J."/>
        </authorList>
    </citation>
    <scope>NUCLEOTIDE SEQUENCE [LARGE SCALE GENOMIC DNA]</scope>
    <source>
        <strain evidence="3">2902at01</strain>
    </source>
</reference>
<accession>A0ABV8KPZ2</accession>
<name>A0ABV8KPZ2_9ACTN</name>
<comment type="caution">
    <text evidence="2">The sequence shown here is derived from an EMBL/GenBank/DDBJ whole genome shotgun (WGS) entry which is preliminary data.</text>
</comment>
<feature type="region of interest" description="Disordered" evidence="1">
    <location>
        <begin position="205"/>
        <end position="392"/>
    </location>
</feature>
<proteinExistence type="predicted"/>
<evidence type="ECO:0000313" key="2">
    <source>
        <dbReference type="EMBL" id="MFC4108195.1"/>
    </source>
</evidence>
<keyword evidence="3" id="KW-1185">Reference proteome</keyword>
<feature type="compositionally biased region" description="Low complexity" evidence="1">
    <location>
        <begin position="427"/>
        <end position="449"/>
    </location>
</feature>
<feature type="compositionally biased region" description="Low complexity" evidence="1">
    <location>
        <begin position="814"/>
        <end position="823"/>
    </location>
</feature>
<feature type="compositionally biased region" description="Basic and acidic residues" evidence="1">
    <location>
        <begin position="107"/>
        <end position="119"/>
    </location>
</feature>
<feature type="region of interest" description="Disordered" evidence="1">
    <location>
        <begin position="743"/>
        <end position="853"/>
    </location>
</feature>
<feature type="region of interest" description="Disordered" evidence="1">
    <location>
        <begin position="96"/>
        <end position="179"/>
    </location>
</feature>
<dbReference type="Proteomes" id="UP001595868">
    <property type="component" value="Unassembled WGS sequence"/>
</dbReference>
<sequence>MWPWRRQPRRTVQRSGADVREPTPARGTGDTGPAAASRRPDPPGWAGLPPIQRVVPDEPRLNMPDAFTGSLAAWRDPSYLSGLGHLVTGTEPAGVLHGATVPVTEPSRADPQHAGRSEPESDPLPLATPPAAGGPTGPVQRQVGGASEHRQAATGPLPERPVPARPWRPDGSDPGAVLPVNRLLTAPHPVVELRLSAVDQAAAPVRPAVDAGPAEPVDVPQVPTLGRDDPPGHDPAAGEPAGPAAAGPFTTAGPGPAVGPVAASGTGRPDLPLQRTSRDGPSPPRRLGLGEPLVSPLPPPSPAGPAYVPIAPPDPPVPRFEAAPDRAPASAGPDPVGWVQRVPAAGGTTPPVAAGTPAGTGFDGGPVDGGPVDGGDFAGTRDTSPAAGDRAGLVGELSVSRLAGDALGAGELVGPGAAEAADRRADGATTAGTAGQPGDLPLVSAAAGGPVPGGTGRPEATAVPPGRSARPDPGGPTPVQSFVPPDGGASTQALVAPLLAEPPRPTTGAGGEHERDAGDRGSGQAGPDLPVVSRPHTSSTPSNPDADHGDPWTVSAAPEVTARTGPEGLAGGGPPEPSVAVPPVVARLLGDRPARLLTGTAPDLPVPAGPSVQRISWQRAEAPAAPARPSQPGSVPAASAVDADPGTPVVPTGPGSFTRSSGPAGLADLAGPDGPVGLSELDGLAGRPGPAGLAGLAGPVGPVGPVGVAADAGPFGVAAAAGPVGFADSAGADRAALQTFVPPTGAAGGWPPPVQRWVGGLPRPAGPGTGRHGGEPPLMAFAGSADRPVGGTGIGPPDPVAQRIEPGEVPPPVDVAAPPGAVGQPPPEPASGGAPAAGGQPATPGPTPEPEELLKKLYDPLLRRLKTELRLDRERHGVLGGPG</sequence>
<feature type="compositionally biased region" description="Low complexity" evidence="1">
    <location>
        <begin position="342"/>
        <end position="360"/>
    </location>
</feature>
<feature type="compositionally biased region" description="Gly residues" evidence="1">
    <location>
        <begin position="361"/>
        <end position="377"/>
    </location>
</feature>
<feature type="compositionally biased region" description="Low complexity" evidence="1">
    <location>
        <begin position="830"/>
        <end position="842"/>
    </location>
</feature>
<protein>
    <recommendedName>
        <fullName evidence="4">Syndecan 1</fullName>
    </recommendedName>
</protein>
<feature type="compositionally biased region" description="Low complexity" evidence="1">
    <location>
        <begin position="234"/>
        <end position="267"/>
    </location>
</feature>
<evidence type="ECO:0000256" key="1">
    <source>
        <dbReference type="SAM" id="MobiDB-lite"/>
    </source>
</evidence>
<feature type="compositionally biased region" description="Low complexity" evidence="1">
    <location>
        <begin position="619"/>
        <end position="628"/>
    </location>
</feature>
<feature type="compositionally biased region" description="Basic residues" evidence="1">
    <location>
        <begin position="1"/>
        <end position="12"/>
    </location>
</feature>